<dbReference type="AlphaFoldDB" id="A0A0B6XTV4"/>
<evidence type="ECO:0000256" key="1">
    <source>
        <dbReference type="SAM" id="MobiDB-lite"/>
    </source>
</evidence>
<proteinExistence type="predicted"/>
<feature type="non-terminal residue" evidence="2">
    <location>
        <position position="90"/>
    </location>
</feature>
<feature type="non-terminal residue" evidence="2">
    <location>
        <position position="1"/>
    </location>
</feature>
<feature type="compositionally biased region" description="Basic and acidic residues" evidence="1">
    <location>
        <begin position="32"/>
        <end position="45"/>
    </location>
</feature>
<feature type="compositionally biased region" description="Basic and acidic residues" evidence="1">
    <location>
        <begin position="1"/>
        <end position="10"/>
    </location>
</feature>
<organism evidence="2">
    <name type="scientific">Arion vulgaris</name>
    <dbReference type="NCBI Taxonomy" id="1028688"/>
    <lineage>
        <taxon>Eukaryota</taxon>
        <taxon>Metazoa</taxon>
        <taxon>Spiralia</taxon>
        <taxon>Lophotrochozoa</taxon>
        <taxon>Mollusca</taxon>
        <taxon>Gastropoda</taxon>
        <taxon>Heterobranchia</taxon>
        <taxon>Euthyneura</taxon>
        <taxon>Panpulmonata</taxon>
        <taxon>Eupulmonata</taxon>
        <taxon>Stylommatophora</taxon>
        <taxon>Helicina</taxon>
        <taxon>Arionoidea</taxon>
        <taxon>Arionidae</taxon>
        <taxon>Arion</taxon>
    </lineage>
</organism>
<evidence type="ECO:0000313" key="2">
    <source>
        <dbReference type="EMBL" id="CEK47319.1"/>
    </source>
</evidence>
<accession>A0A0B6XTV4</accession>
<protein>
    <submittedName>
        <fullName evidence="2">Uncharacterized protein</fullName>
    </submittedName>
</protein>
<sequence length="90" mass="10214">GKWSKKKDNGTDDTETQSDEVDSSSSNDDTVEGIHDDERKTDKKKIFGNGFYPKKTRKLHHGSHGAKSKADMHVLFVENIVEFFDTVDQK</sequence>
<gene>
    <name evidence="2" type="primary">ORF1104</name>
</gene>
<feature type="compositionally biased region" description="Acidic residues" evidence="1">
    <location>
        <begin position="11"/>
        <end position="22"/>
    </location>
</feature>
<dbReference type="EMBL" id="HACG01000454">
    <property type="protein sequence ID" value="CEK47319.1"/>
    <property type="molecule type" value="Transcribed_RNA"/>
</dbReference>
<feature type="region of interest" description="Disordered" evidence="1">
    <location>
        <begin position="1"/>
        <end position="68"/>
    </location>
</feature>
<reference evidence="2" key="1">
    <citation type="submission" date="2014-12" db="EMBL/GenBank/DDBJ databases">
        <title>Insight into the proteome of Arion vulgaris.</title>
        <authorList>
            <person name="Aradska J."/>
            <person name="Bulat T."/>
            <person name="Smidak R."/>
            <person name="Sarate P."/>
            <person name="Gangsoo J."/>
            <person name="Sialana F."/>
            <person name="Bilban M."/>
            <person name="Lubec G."/>
        </authorList>
    </citation>
    <scope>NUCLEOTIDE SEQUENCE</scope>
    <source>
        <tissue evidence="2">Skin</tissue>
    </source>
</reference>
<name>A0A0B6XTV4_9EUPU</name>
<feature type="compositionally biased region" description="Basic residues" evidence="1">
    <location>
        <begin position="54"/>
        <end position="67"/>
    </location>
</feature>